<gene>
    <name evidence="1" type="ORF">EVAR_97719_1</name>
</gene>
<dbReference type="EMBL" id="BGZK01000996">
    <property type="protein sequence ID" value="GBP67926.1"/>
    <property type="molecule type" value="Genomic_DNA"/>
</dbReference>
<dbReference type="Proteomes" id="UP000299102">
    <property type="component" value="Unassembled WGS sequence"/>
</dbReference>
<sequence length="71" mass="7823">MSMDGGDYLLSGNSRVRLPLKDRPRRVLKPEQTASPLLTPKSCLLSASGSGKRAAVVRLRLVLSLRGRTYR</sequence>
<dbReference type="AlphaFoldDB" id="A0A4C1XWL9"/>
<keyword evidence="2" id="KW-1185">Reference proteome</keyword>
<evidence type="ECO:0000313" key="1">
    <source>
        <dbReference type="EMBL" id="GBP67926.1"/>
    </source>
</evidence>
<proteinExistence type="predicted"/>
<comment type="caution">
    <text evidence="1">The sequence shown here is derived from an EMBL/GenBank/DDBJ whole genome shotgun (WGS) entry which is preliminary data.</text>
</comment>
<accession>A0A4C1XWL9</accession>
<organism evidence="1 2">
    <name type="scientific">Eumeta variegata</name>
    <name type="common">Bagworm moth</name>
    <name type="synonym">Eumeta japonica</name>
    <dbReference type="NCBI Taxonomy" id="151549"/>
    <lineage>
        <taxon>Eukaryota</taxon>
        <taxon>Metazoa</taxon>
        <taxon>Ecdysozoa</taxon>
        <taxon>Arthropoda</taxon>
        <taxon>Hexapoda</taxon>
        <taxon>Insecta</taxon>
        <taxon>Pterygota</taxon>
        <taxon>Neoptera</taxon>
        <taxon>Endopterygota</taxon>
        <taxon>Lepidoptera</taxon>
        <taxon>Glossata</taxon>
        <taxon>Ditrysia</taxon>
        <taxon>Tineoidea</taxon>
        <taxon>Psychidae</taxon>
        <taxon>Oiketicinae</taxon>
        <taxon>Eumeta</taxon>
    </lineage>
</organism>
<protein>
    <submittedName>
        <fullName evidence="1">Uncharacterized protein</fullName>
    </submittedName>
</protein>
<name>A0A4C1XWL9_EUMVA</name>
<evidence type="ECO:0000313" key="2">
    <source>
        <dbReference type="Proteomes" id="UP000299102"/>
    </source>
</evidence>
<reference evidence="1 2" key="1">
    <citation type="journal article" date="2019" name="Commun. Biol.">
        <title>The bagworm genome reveals a unique fibroin gene that provides high tensile strength.</title>
        <authorList>
            <person name="Kono N."/>
            <person name="Nakamura H."/>
            <person name="Ohtoshi R."/>
            <person name="Tomita M."/>
            <person name="Numata K."/>
            <person name="Arakawa K."/>
        </authorList>
    </citation>
    <scope>NUCLEOTIDE SEQUENCE [LARGE SCALE GENOMIC DNA]</scope>
</reference>